<evidence type="ECO:0000256" key="1">
    <source>
        <dbReference type="SAM" id="Phobius"/>
    </source>
</evidence>
<dbReference type="EMBL" id="JACJIQ010000004">
    <property type="protein sequence ID" value="MBA9076732.1"/>
    <property type="molecule type" value="Genomic_DNA"/>
</dbReference>
<feature type="transmembrane region" description="Helical" evidence="1">
    <location>
        <begin position="7"/>
        <end position="25"/>
    </location>
</feature>
<protein>
    <recommendedName>
        <fullName evidence="4">Signal peptide-containing protein</fullName>
    </recommendedName>
</protein>
<keyword evidence="1" id="KW-0812">Transmembrane</keyword>
<sequence length="192" mass="21496">MLQKFGTVYLIILASVIVSGLYGILHDQITYSISPEYYTKFKFYQFGLEDYFYQSPRLGVALVGVQATWFLGLAIGILIGLVSFLHKQPKQMLLEGLKALGVVLLVTALVPVVCVPIYFWDDLLCGVHYARYLTTLPDFVPPTVKVHDHFAFFVVGTIHNLSYLGGMVGMLAGIMYHVWSSRKPSRVNLATL</sequence>
<name>A0A839GCU5_9BACT</name>
<proteinExistence type="predicted"/>
<accession>A0A839GCU5</accession>
<organism evidence="2 3">
    <name type="scientific">Rufibacter quisquiliarum</name>
    <dbReference type="NCBI Taxonomy" id="1549639"/>
    <lineage>
        <taxon>Bacteria</taxon>
        <taxon>Pseudomonadati</taxon>
        <taxon>Bacteroidota</taxon>
        <taxon>Cytophagia</taxon>
        <taxon>Cytophagales</taxon>
        <taxon>Hymenobacteraceae</taxon>
        <taxon>Rufibacter</taxon>
    </lineage>
</organism>
<keyword evidence="1" id="KW-0472">Membrane</keyword>
<feature type="transmembrane region" description="Helical" evidence="1">
    <location>
        <begin position="150"/>
        <end position="176"/>
    </location>
</feature>
<keyword evidence="1" id="KW-1133">Transmembrane helix</keyword>
<feature type="transmembrane region" description="Helical" evidence="1">
    <location>
        <begin position="58"/>
        <end position="85"/>
    </location>
</feature>
<evidence type="ECO:0008006" key="4">
    <source>
        <dbReference type="Google" id="ProtNLM"/>
    </source>
</evidence>
<reference evidence="2 3" key="1">
    <citation type="submission" date="2020-08" db="EMBL/GenBank/DDBJ databases">
        <title>Genomic Encyclopedia of Type Strains, Phase IV (KMG-IV): sequencing the most valuable type-strain genomes for metagenomic binning, comparative biology and taxonomic classification.</title>
        <authorList>
            <person name="Goeker M."/>
        </authorList>
    </citation>
    <scope>NUCLEOTIDE SEQUENCE [LARGE SCALE GENOMIC DNA]</scope>
    <source>
        <strain evidence="2 3">DSM 29854</strain>
    </source>
</reference>
<gene>
    <name evidence="2" type="ORF">FHS90_001438</name>
</gene>
<feature type="transmembrane region" description="Helical" evidence="1">
    <location>
        <begin position="97"/>
        <end position="119"/>
    </location>
</feature>
<comment type="caution">
    <text evidence="2">The sequence shown here is derived from an EMBL/GenBank/DDBJ whole genome shotgun (WGS) entry which is preliminary data.</text>
</comment>
<dbReference type="Proteomes" id="UP000563094">
    <property type="component" value="Unassembled WGS sequence"/>
</dbReference>
<keyword evidence="3" id="KW-1185">Reference proteome</keyword>
<evidence type="ECO:0000313" key="3">
    <source>
        <dbReference type="Proteomes" id="UP000563094"/>
    </source>
</evidence>
<dbReference type="AlphaFoldDB" id="A0A839GCU5"/>
<dbReference type="RefSeq" id="WP_066835249.1">
    <property type="nucleotide sequence ID" value="NZ_JACJIQ010000004.1"/>
</dbReference>
<evidence type="ECO:0000313" key="2">
    <source>
        <dbReference type="EMBL" id="MBA9076732.1"/>
    </source>
</evidence>